<proteinExistence type="predicted"/>
<feature type="non-terminal residue" evidence="4">
    <location>
        <position position="1"/>
    </location>
</feature>
<sequence length="2212" mass="253383">MMLLGRTGDCWMWLKKSGVEDMDAVAPPSLSIGESNLARKEDKGAAGDKWRVMDDSTPAIIEIRSVLDGNLYLRPRERILSCSTEAGIEQNPGPRMSKQTTLETSLDRDKEIKDLINALTKRLDNWGERLESRLSAIDDRVENINQRLQQLEESSAVTKAALSQNSKKIKDLEDQLEYLDAKSRERNLIFYGIEQDINEDCRERIRRVIVENMRTTEKINITRCHRVSRKPGAPILVEVPEQNERTTLFKAAFNLRGTKISLSKDYSMKMREQRRVLNVKRRELVEKDKTTESICLLFAYLPPNALQEQNLTNLLRHIDYHMSEGNEVLIAGDINIRIGNAGGFHNPLKLNSPLNKYRKSKDLISSKLSEKLISFTDSNSITIANGRTKGDTHGSFTFISERGSSVLDYFMYTHGLTQIISDMWIEELSYSDHLPIVLQINTGYEAIKSSYKNEILTRKFIWTKENVEMLKHNLSDIEVGNETDINTETANFTKQIYTAMESANIIKFAKRRHQLSKPWYDKDCYIMKKTTKVSLQRCRNSNNIHDRQKYIEARREYFKLLQRKRDEFNKDKNERIKNAKDPKSFWNAIASFRKKPIIQGEIDIKEWFLFYKNLLNKENKEATFTVNQMIGWKDPDLDAEITLEEIHDVVKKLANGKAVGLDGIPNELLKNLPIPTLNKLKNLFNKIMSTEKYPQLWTNSIVHPIYKSGDKNNPTNYRGIALCSNISKLFTTILRNRLNNWIEKRMIILENQAGFRKNRSCTDHIILLNSLIQLSLRRKRGKLYVFFVDLTKAFDTVPHDLLWQKLHKMGISNKFVMLIKNFYQEAKITIRWKGQYSNNVKINSGVLQGESLSPLLFILYMADLIELYNNSALTGFHLPDFGVLHLLMYADDIAIIGESKINLQIKINLLKSYLDKNKLVLNENKSKIIVFRNGGRPARHENWYWGDTPLTVASNITYLGYPFTSTINSAYIPSGIVTCSNLHPIPLTSPDTAITSIAICLEQSIIVVHSAYWHGLRAADDFIPLLEDTIRRASLPVILGMDTNAHSPTWGIGARLDFRGANLEEFASFNDLHFLGPPVDSTWSNGPLSSSIDVTLASSSLAIHVTRGLSDEMAFTDHIPIWTTFLDMVNNETKSSWVESSCKEQTFKSFINSSLHQASSPEDIDRVVLLLTSILQSACDSSMGRRSNTTRPSKPWWTPELSRIRRPHPQRNTISAHSYGPEFKPWEVLRAIHRCGKRKAPGPNGLGSKCLDLGGPSLQFLLAELFTKCLRMGHFPRQWKEGRLILLPKPSNSATSQLEKYRPITLLNTMAKVFERCILARLQRLADRHGWFFEDQYKTVLGTVNGRSAEDALASITQLIEERQAHWRKTLVISSDISKAFDTVWRQAIIQNLERLNCSESITCLVKSFLEDRTVSYSAWTATECTSSQLGTPQGSALSPFLWNIVARTIFTLPSIIDSRLIAYADDFTLMTQVRSRLPVSATNTFLERLTSWCTINGLNINPIKTQACLFQWRNVHPNSETGLRVLGQPLNIKKTVTILGVEFYQTRGFVAHLRKITRRCRSIIPRLTHTIQESSTEALRAFRNFKGIRRGKGPMSCYSLRRMIKIFEKTGSLEAKPRSGRPSTRKSVAVTVSQNVEAIETLSTYGEVSARQVSRQTGISYGTVWRALRIFLKKYPYKIQRFHELKVGDFEKRQEFAAWVFRQIDIDENWLSNVLWTDEAHFSLNGEVNTQNSRIWATENPRIFTEMPLHQPRVTVWCGFTSSFIIGPFFFEEINGRTFKTVSVTGERYVQLLREKVIPILQDRQALSEITFMQDGGPPHISRGAKQLLKDTFGEDRVISRHFIHQWPSRSPDLTPCDFWLWGSYQAFFPPTRCLYFQTQSRVLIIPNCMLQLPLKRLRFNQISPFASNNKKPRNDIATERLSRQDSEMELNQDPIGVKSDGPTETMERRQEARENEGAGERQEVIGRETTAPLADAVNQLSTLLTRAKISDGAESAISPFDGTYSATQFFQTFDRKMEDASMGEQEKLLRLPNYLVRQPLELFRKLRLADRSYFQVRQILLDLYPESSEASFAKYFAMKLTGQANLETYYREKTAMGLQLGLPQEVILETLTEGLPFNDQRLVRVVPPENLGEWFRLVQRIHGPSVPATRSREDQPPTMSGPYHSTPRRPGAWNAPLPPSNCKFCGARHWHSECRRRPVPKQPAPIPQQP</sequence>
<dbReference type="Pfam" id="PF00078">
    <property type="entry name" value="RVT_1"/>
    <property type="match status" value="2"/>
</dbReference>
<keyword evidence="5" id="KW-1185">Reference proteome</keyword>
<dbReference type="SUPFAM" id="SSF56219">
    <property type="entry name" value="DNase I-like"/>
    <property type="match status" value="2"/>
</dbReference>
<dbReference type="Proteomes" id="UP001235939">
    <property type="component" value="Chromosome 05"/>
</dbReference>
<dbReference type="InterPro" id="IPR036397">
    <property type="entry name" value="RNaseH_sf"/>
</dbReference>
<feature type="compositionally biased region" description="Basic and acidic residues" evidence="2">
    <location>
        <begin position="1947"/>
        <end position="1963"/>
    </location>
</feature>
<dbReference type="Gene3D" id="3.60.10.10">
    <property type="entry name" value="Endonuclease/exonuclease/phosphatase"/>
    <property type="match status" value="2"/>
</dbReference>
<dbReference type="PANTHER" id="PTHR19446">
    <property type="entry name" value="REVERSE TRANSCRIPTASES"/>
    <property type="match status" value="1"/>
</dbReference>
<accession>A0ABY6KKB4</accession>
<dbReference type="InterPro" id="IPR036691">
    <property type="entry name" value="Endo/exonu/phosph_ase_sf"/>
</dbReference>
<reference evidence="4 5" key="1">
    <citation type="submission" date="2022-01" db="EMBL/GenBank/DDBJ databases">
        <title>A chromosomal length assembly of Cordylochernes scorpioides.</title>
        <authorList>
            <person name="Zeh D."/>
            <person name="Zeh J."/>
        </authorList>
    </citation>
    <scope>NUCLEOTIDE SEQUENCE [LARGE SCALE GENOMIC DNA]</scope>
    <source>
        <strain evidence="4">IN4F17</strain>
        <tissue evidence="4">Whole Body</tissue>
    </source>
</reference>
<dbReference type="InterPro" id="IPR043502">
    <property type="entry name" value="DNA/RNA_pol_sf"/>
</dbReference>
<dbReference type="SUPFAM" id="SSF56672">
    <property type="entry name" value="DNA/RNA polymerases"/>
    <property type="match status" value="2"/>
</dbReference>
<dbReference type="Gene3D" id="3.30.420.10">
    <property type="entry name" value="Ribonuclease H-like superfamily/Ribonuclease H"/>
    <property type="match status" value="1"/>
</dbReference>
<gene>
    <name evidence="4" type="ORF">LAZ67_5003376</name>
</gene>
<name>A0ABY6KKB4_9ARAC</name>
<feature type="domain" description="Reverse transcriptase" evidence="3">
    <location>
        <begin position="686"/>
        <end position="963"/>
    </location>
</feature>
<keyword evidence="1" id="KW-0175">Coiled coil</keyword>
<evidence type="ECO:0000313" key="4">
    <source>
        <dbReference type="EMBL" id="UYV68203.1"/>
    </source>
</evidence>
<evidence type="ECO:0000256" key="2">
    <source>
        <dbReference type="SAM" id="MobiDB-lite"/>
    </source>
</evidence>
<dbReference type="Pfam" id="PF14529">
    <property type="entry name" value="Exo_endo_phos_2"/>
    <property type="match status" value="2"/>
</dbReference>
<protein>
    <recommendedName>
        <fullName evidence="3">Reverse transcriptase domain-containing protein</fullName>
    </recommendedName>
</protein>
<feature type="compositionally biased region" description="Basic and acidic residues" evidence="2">
    <location>
        <begin position="1914"/>
        <end position="1928"/>
    </location>
</feature>
<dbReference type="EMBL" id="CP092867">
    <property type="protein sequence ID" value="UYV68203.1"/>
    <property type="molecule type" value="Genomic_DNA"/>
</dbReference>
<dbReference type="InterPro" id="IPR005135">
    <property type="entry name" value="Endo/exonuclease/phosphatase"/>
</dbReference>
<feature type="region of interest" description="Disordered" evidence="2">
    <location>
        <begin position="1910"/>
        <end position="1963"/>
    </location>
</feature>
<evidence type="ECO:0000256" key="1">
    <source>
        <dbReference type="SAM" id="Coils"/>
    </source>
</evidence>
<evidence type="ECO:0000313" key="5">
    <source>
        <dbReference type="Proteomes" id="UP001235939"/>
    </source>
</evidence>
<dbReference type="InterPro" id="IPR000477">
    <property type="entry name" value="RT_dom"/>
</dbReference>
<feature type="region of interest" description="Disordered" evidence="2">
    <location>
        <begin position="2147"/>
        <end position="2177"/>
    </location>
</feature>
<feature type="coiled-coil region" evidence="1">
    <location>
        <begin position="127"/>
        <end position="182"/>
    </location>
</feature>
<dbReference type="CDD" id="cd01650">
    <property type="entry name" value="RT_nLTR_like"/>
    <property type="match status" value="2"/>
</dbReference>
<feature type="domain" description="Reverse transcriptase" evidence="3">
    <location>
        <begin position="1268"/>
        <end position="1531"/>
    </location>
</feature>
<evidence type="ECO:0000259" key="3">
    <source>
        <dbReference type="PROSITE" id="PS50878"/>
    </source>
</evidence>
<organism evidence="4 5">
    <name type="scientific">Cordylochernes scorpioides</name>
    <dbReference type="NCBI Taxonomy" id="51811"/>
    <lineage>
        <taxon>Eukaryota</taxon>
        <taxon>Metazoa</taxon>
        <taxon>Ecdysozoa</taxon>
        <taxon>Arthropoda</taxon>
        <taxon>Chelicerata</taxon>
        <taxon>Arachnida</taxon>
        <taxon>Pseudoscorpiones</taxon>
        <taxon>Cheliferoidea</taxon>
        <taxon>Chernetidae</taxon>
        <taxon>Cordylochernes</taxon>
    </lineage>
</organism>
<dbReference type="PROSITE" id="PS50878">
    <property type="entry name" value="RT_POL"/>
    <property type="match status" value="2"/>
</dbReference>